<dbReference type="Proteomes" id="UP000450000">
    <property type="component" value="Unassembled WGS sequence"/>
</dbReference>
<dbReference type="InterPro" id="IPR046732">
    <property type="entry name" value="DUF6624"/>
</dbReference>
<dbReference type="Pfam" id="PF20329">
    <property type="entry name" value="DUF6624"/>
    <property type="match status" value="1"/>
</dbReference>
<feature type="region of interest" description="Disordered" evidence="1">
    <location>
        <begin position="182"/>
        <end position="206"/>
    </location>
</feature>
<keyword evidence="3" id="KW-1185">Reference proteome</keyword>
<dbReference type="RefSeq" id="WP_153470029.1">
    <property type="nucleotide sequence ID" value="NZ_WBOF01000004.1"/>
</dbReference>
<comment type="caution">
    <text evidence="2">The sequence shown here is derived from an EMBL/GenBank/DDBJ whole genome shotgun (WGS) entry which is preliminary data.</text>
</comment>
<sequence>MTTPFQAVPQRPDLAQDLIQRAKAADGNWRAARTTAALQGQVSAGLSAALITDRANTQVLQRIISAHGWPGLSLVGEEAARAALTLALHAEHDPRAQDEFLRAVHEAAQHREATPGQWARLYDRTLARGGRPQVYGTQHRLRPDGELELHPVQDREQLDSRRAQVGLRVYAEQFQLLRERLSGKSNSLPDPENEADPVLAESGQAR</sequence>
<evidence type="ECO:0000256" key="1">
    <source>
        <dbReference type="SAM" id="MobiDB-lite"/>
    </source>
</evidence>
<organism evidence="2 3">
    <name type="scientific">Streptomyces kaniharaensis</name>
    <dbReference type="NCBI Taxonomy" id="212423"/>
    <lineage>
        <taxon>Bacteria</taxon>
        <taxon>Bacillati</taxon>
        <taxon>Actinomycetota</taxon>
        <taxon>Actinomycetes</taxon>
        <taxon>Kitasatosporales</taxon>
        <taxon>Streptomycetaceae</taxon>
        <taxon>Streptomyces</taxon>
    </lineage>
</organism>
<gene>
    <name evidence="2" type="ORF">F7Q99_35445</name>
</gene>
<dbReference type="EMBL" id="WBOF01000004">
    <property type="protein sequence ID" value="MQS17337.1"/>
    <property type="molecule type" value="Genomic_DNA"/>
</dbReference>
<evidence type="ECO:0000313" key="3">
    <source>
        <dbReference type="Proteomes" id="UP000450000"/>
    </source>
</evidence>
<evidence type="ECO:0000313" key="2">
    <source>
        <dbReference type="EMBL" id="MQS17337.1"/>
    </source>
</evidence>
<dbReference type="OrthoDB" id="22038at2"/>
<reference evidence="2 3" key="1">
    <citation type="submission" date="2019-09" db="EMBL/GenBank/DDBJ databases">
        <title>Genome Sequences of Streptomyces kaniharaensis ATCC 21070.</title>
        <authorList>
            <person name="Zhu W."/>
            <person name="De Crecy-Lagard V."/>
            <person name="Richards N.G."/>
        </authorList>
    </citation>
    <scope>NUCLEOTIDE SEQUENCE [LARGE SCALE GENOMIC DNA]</scope>
    <source>
        <strain evidence="2 3">SF-557</strain>
    </source>
</reference>
<proteinExistence type="predicted"/>
<protein>
    <submittedName>
        <fullName evidence="2">Uncharacterized protein</fullName>
    </submittedName>
</protein>
<accession>A0A6N7L3H5</accession>
<dbReference type="AlphaFoldDB" id="A0A6N7L3H5"/>
<name>A0A6N7L3H5_9ACTN</name>